<dbReference type="GO" id="GO:0004129">
    <property type="term" value="F:cytochrome-c oxidase activity"/>
    <property type="evidence" value="ECO:0007669"/>
    <property type="project" value="InterPro"/>
</dbReference>
<dbReference type="InterPro" id="IPR000298">
    <property type="entry name" value="Cyt_c_oxidase-like_su3"/>
</dbReference>
<dbReference type="Proteomes" id="UP000295341">
    <property type="component" value="Unassembled WGS sequence"/>
</dbReference>
<dbReference type="PANTHER" id="PTHR11403">
    <property type="entry name" value="CYTOCHROME C OXIDASE SUBUNIT III"/>
    <property type="match status" value="1"/>
</dbReference>
<feature type="domain" description="Heme-copper oxidase subunit III family profile" evidence="8">
    <location>
        <begin position="1"/>
        <end position="198"/>
    </location>
</feature>
<reference evidence="9 10" key="1">
    <citation type="submission" date="2019-03" db="EMBL/GenBank/DDBJ databases">
        <title>Genomic Encyclopedia of Type Strains, Phase IV (KMG-IV): sequencing the most valuable type-strain genomes for metagenomic binning, comparative biology and taxonomic classification.</title>
        <authorList>
            <person name="Goeker M."/>
        </authorList>
    </citation>
    <scope>NUCLEOTIDE SEQUENCE [LARGE SCALE GENOMIC DNA]</scope>
    <source>
        <strain evidence="9 10">DSM 26377</strain>
    </source>
</reference>
<dbReference type="EMBL" id="SOBT01000008">
    <property type="protein sequence ID" value="TDU31905.1"/>
    <property type="molecule type" value="Genomic_DNA"/>
</dbReference>
<gene>
    <name evidence="9" type="ORF">DFR24_1289</name>
</gene>
<dbReference type="PANTHER" id="PTHR11403:SF6">
    <property type="entry name" value="NITRIC OXIDE REDUCTASE SUBUNIT E"/>
    <property type="match status" value="1"/>
</dbReference>
<evidence type="ECO:0000259" key="8">
    <source>
        <dbReference type="PROSITE" id="PS50253"/>
    </source>
</evidence>
<organism evidence="9 10">
    <name type="scientific">Panacagrimonas perspica</name>
    <dbReference type="NCBI Taxonomy" id="381431"/>
    <lineage>
        <taxon>Bacteria</taxon>
        <taxon>Pseudomonadati</taxon>
        <taxon>Pseudomonadota</taxon>
        <taxon>Gammaproteobacteria</taxon>
        <taxon>Nevskiales</taxon>
        <taxon>Nevskiaceae</taxon>
        <taxon>Panacagrimonas</taxon>
    </lineage>
</organism>
<evidence type="ECO:0000256" key="1">
    <source>
        <dbReference type="ARBA" id="ARBA00004141"/>
    </source>
</evidence>
<dbReference type="GO" id="GO:0005886">
    <property type="term" value="C:plasma membrane"/>
    <property type="evidence" value="ECO:0007669"/>
    <property type="project" value="UniProtKB-SubCell"/>
</dbReference>
<feature type="transmembrane region" description="Helical" evidence="7">
    <location>
        <begin position="24"/>
        <end position="45"/>
    </location>
</feature>
<proteinExistence type="inferred from homology"/>
<dbReference type="InterPro" id="IPR013833">
    <property type="entry name" value="Cyt_c_oxidase_su3_a-hlx"/>
</dbReference>
<dbReference type="SUPFAM" id="SSF81452">
    <property type="entry name" value="Cytochrome c oxidase subunit III-like"/>
    <property type="match status" value="1"/>
</dbReference>
<evidence type="ECO:0000256" key="6">
    <source>
        <dbReference type="RuleBase" id="RU003376"/>
    </source>
</evidence>
<evidence type="ECO:0000256" key="2">
    <source>
        <dbReference type="ARBA" id="ARBA00010581"/>
    </source>
</evidence>
<feature type="transmembrane region" description="Helical" evidence="7">
    <location>
        <begin position="179"/>
        <end position="197"/>
    </location>
</feature>
<accession>A0A4S3K7N9</accession>
<protein>
    <submittedName>
        <fullName evidence="9">Nitric oxide reductase NorE protein</fullName>
    </submittedName>
</protein>
<dbReference type="Pfam" id="PF00510">
    <property type="entry name" value="COX3"/>
    <property type="match status" value="1"/>
</dbReference>
<dbReference type="RefSeq" id="WP_133880454.1">
    <property type="nucleotide sequence ID" value="NZ_MWIN01000006.1"/>
</dbReference>
<comment type="similarity">
    <text evidence="2 6">Belongs to the cytochrome c oxidase subunit 3 family.</text>
</comment>
<dbReference type="Gene3D" id="1.20.120.80">
    <property type="entry name" value="Cytochrome c oxidase, subunit III, four-helix bundle"/>
    <property type="match status" value="1"/>
</dbReference>
<feature type="transmembrane region" description="Helical" evidence="7">
    <location>
        <begin position="65"/>
        <end position="85"/>
    </location>
</feature>
<comment type="caution">
    <text evidence="9">The sequence shown here is derived from an EMBL/GenBank/DDBJ whole genome shotgun (WGS) entry which is preliminary data.</text>
</comment>
<evidence type="ECO:0000313" key="10">
    <source>
        <dbReference type="Proteomes" id="UP000295341"/>
    </source>
</evidence>
<evidence type="ECO:0000256" key="3">
    <source>
        <dbReference type="ARBA" id="ARBA00022692"/>
    </source>
</evidence>
<dbReference type="PROSITE" id="PS50253">
    <property type="entry name" value="COX3"/>
    <property type="match status" value="1"/>
</dbReference>
<evidence type="ECO:0000256" key="4">
    <source>
        <dbReference type="ARBA" id="ARBA00022989"/>
    </source>
</evidence>
<keyword evidence="10" id="KW-1185">Reference proteome</keyword>
<keyword evidence="3 6" id="KW-0812">Transmembrane</keyword>
<dbReference type="GO" id="GO:0019646">
    <property type="term" value="P:aerobic electron transport chain"/>
    <property type="evidence" value="ECO:0007669"/>
    <property type="project" value="InterPro"/>
</dbReference>
<comment type="subcellular location">
    <subcellularLocation>
        <location evidence="6">Cell membrane</location>
        <topology evidence="6">Multi-pass membrane protein</topology>
    </subcellularLocation>
    <subcellularLocation>
        <location evidence="1">Membrane</location>
        <topology evidence="1">Multi-pass membrane protein</topology>
    </subcellularLocation>
</comment>
<feature type="transmembrane region" description="Helical" evidence="7">
    <location>
        <begin position="97"/>
        <end position="114"/>
    </location>
</feature>
<dbReference type="InterPro" id="IPR024791">
    <property type="entry name" value="Cyt_c/ubiquinol_Oxase_su3"/>
</dbReference>
<sequence length="198" mass="22089">MTAPAVVSEAPKTSNGHIPGETGIWVFVLGDMTVFAMLFAGFVFYRAEQLGLYLESQAALNQTFGAINTLLLLSSSWFVVMGTDAARRDARALAQRLFAAAFLCGAGFGLVKFFEYREKVLQGLTPVANEFYSFYYMLTGLHLLHVLIGMIVLGFVFLRARAGIRTASDRMFLEGSATYWHMVDLLWIVLFPLLYLMK</sequence>
<dbReference type="AlphaFoldDB" id="A0A4S3K7N9"/>
<evidence type="ECO:0000313" key="9">
    <source>
        <dbReference type="EMBL" id="TDU31905.1"/>
    </source>
</evidence>
<name>A0A4S3K7N9_9GAMM</name>
<keyword evidence="4 7" id="KW-1133">Transmembrane helix</keyword>
<dbReference type="InterPro" id="IPR035973">
    <property type="entry name" value="Cyt_c_oxidase_su3-like_sf"/>
</dbReference>
<feature type="transmembrane region" description="Helical" evidence="7">
    <location>
        <begin position="134"/>
        <end position="158"/>
    </location>
</feature>
<keyword evidence="5 7" id="KW-0472">Membrane</keyword>
<evidence type="ECO:0000256" key="7">
    <source>
        <dbReference type="SAM" id="Phobius"/>
    </source>
</evidence>
<dbReference type="OrthoDB" id="9810850at2"/>
<evidence type="ECO:0000256" key="5">
    <source>
        <dbReference type="ARBA" id="ARBA00023136"/>
    </source>
</evidence>